<gene>
    <name evidence="1" type="ORF">F6X42_40800</name>
</gene>
<protein>
    <submittedName>
        <fullName evidence="1">DUF2442 domain-containing protein</fullName>
    </submittedName>
</protein>
<keyword evidence="2" id="KW-1185">Reference proteome</keyword>
<dbReference type="InterPro" id="IPR018841">
    <property type="entry name" value="DUF2442"/>
</dbReference>
<dbReference type="Gene3D" id="3.30.2020.40">
    <property type="entry name" value="Uncharacterised protein PF10387, DUF2442"/>
    <property type="match status" value="1"/>
</dbReference>
<accession>A0ABR7Q2B1</accession>
<name>A0ABR7Q2B1_9BURK</name>
<organism evidence="1 2">
    <name type="scientific">Paraburkholderia podalyriae</name>
    <dbReference type="NCBI Taxonomy" id="1938811"/>
    <lineage>
        <taxon>Bacteria</taxon>
        <taxon>Pseudomonadati</taxon>
        <taxon>Pseudomonadota</taxon>
        <taxon>Betaproteobacteria</taxon>
        <taxon>Burkholderiales</taxon>
        <taxon>Burkholderiaceae</taxon>
        <taxon>Paraburkholderia</taxon>
    </lineage>
</organism>
<dbReference type="Pfam" id="PF10387">
    <property type="entry name" value="DUF2442"/>
    <property type="match status" value="1"/>
</dbReference>
<dbReference type="EMBL" id="VZQQ01000110">
    <property type="protein sequence ID" value="MBC8752509.1"/>
    <property type="molecule type" value="Genomic_DNA"/>
</dbReference>
<sequence length="232" mass="27295">MPVRRPCPVGGHRLVLHRRDDLSAASTDKRKSRRCAFRHTRQRNWFLAIEATFDESGFTVRLGASSVLHVLMEWFKKLKVTTPEQRSDVRISASGAGLHWDQLDEEISVIEMMREAERRHRDERLTSCVPVDFPWNPTPALLSGTQPKLAGRWVDGRLIVGLTAEERYIRWDMCEDLAQQLIRKTLEDAAKYPEHPREVTIRRMRRAIERKQWTERMETDWLMARLRVLLGW</sequence>
<proteinExistence type="predicted"/>
<evidence type="ECO:0000313" key="1">
    <source>
        <dbReference type="EMBL" id="MBC8752509.1"/>
    </source>
</evidence>
<evidence type="ECO:0000313" key="2">
    <source>
        <dbReference type="Proteomes" id="UP000736373"/>
    </source>
</evidence>
<comment type="caution">
    <text evidence="1">The sequence shown here is derived from an EMBL/GenBank/DDBJ whole genome shotgun (WGS) entry which is preliminary data.</text>
</comment>
<reference evidence="1 2" key="1">
    <citation type="submission" date="2019-09" db="EMBL/GenBank/DDBJ databases">
        <title>Paraburkholderia podalyriae sp. nov., A South African Podalyria-associated rhizobium.</title>
        <authorList>
            <person name="Mavima L."/>
            <person name="Beukes C.W."/>
            <person name="Palmer M."/>
            <person name="De Meyer S.E."/>
            <person name="James E.K."/>
            <person name="Maluk M."/>
            <person name="Avontuur J.R."/>
            <person name="Chan W.Y."/>
            <person name="Venter S.N."/>
            <person name="Steenkamp E.T."/>
        </authorList>
    </citation>
    <scope>NUCLEOTIDE SEQUENCE [LARGE SCALE GENOMIC DNA]</scope>
    <source>
        <strain evidence="1 2">WC7.3b</strain>
    </source>
</reference>
<dbReference type="Proteomes" id="UP000736373">
    <property type="component" value="Unassembled WGS sequence"/>
</dbReference>